<evidence type="ECO:0000313" key="1">
    <source>
        <dbReference type="EMBL" id="JAI02812.1"/>
    </source>
</evidence>
<proteinExistence type="predicted"/>
<accession>A0A0E9XK70</accession>
<reference evidence="1" key="1">
    <citation type="submission" date="2014-11" db="EMBL/GenBank/DDBJ databases">
        <authorList>
            <person name="Amaro Gonzalez C."/>
        </authorList>
    </citation>
    <scope>NUCLEOTIDE SEQUENCE</scope>
</reference>
<dbReference type="AlphaFoldDB" id="A0A0E9XK70"/>
<organism evidence="1">
    <name type="scientific">Anguilla anguilla</name>
    <name type="common">European freshwater eel</name>
    <name type="synonym">Muraena anguilla</name>
    <dbReference type="NCBI Taxonomy" id="7936"/>
    <lineage>
        <taxon>Eukaryota</taxon>
        <taxon>Metazoa</taxon>
        <taxon>Chordata</taxon>
        <taxon>Craniata</taxon>
        <taxon>Vertebrata</taxon>
        <taxon>Euteleostomi</taxon>
        <taxon>Actinopterygii</taxon>
        <taxon>Neopterygii</taxon>
        <taxon>Teleostei</taxon>
        <taxon>Anguilliformes</taxon>
        <taxon>Anguillidae</taxon>
        <taxon>Anguilla</taxon>
    </lineage>
</organism>
<protein>
    <submittedName>
        <fullName evidence="1">Uncharacterized protein</fullName>
    </submittedName>
</protein>
<reference evidence="1" key="2">
    <citation type="journal article" date="2015" name="Fish Shellfish Immunol.">
        <title>Early steps in the European eel (Anguilla anguilla)-Vibrio vulnificus interaction in the gills: Role of the RtxA13 toxin.</title>
        <authorList>
            <person name="Callol A."/>
            <person name="Pajuelo D."/>
            <person name="Ebbesson L."/>
            <person name="Teles M."/>
            <person name="MacKenzie S."/>
            <person name="Amaro C."/>
        </authorList>
    </citation>
    <scope>NUCLEOTIDE SEQUENCE</scope>
</reference>
<sequence length="27" mass="3143">MKSDPRSVFKARSFKNTGRVFPANHYT</sequence>
<dbReference type="EMBL" id="GBXM01005766">
    <property type="protein sequence ID" value="JAI02812.1"/>
    <property type="molecule type" value="Transcribed_RNA"/>
</dbReference>
<name>A0A0E9XK70_ANGAN</name>